<feature type="transmembrane region" description="Helical" evidence="8">
    <location>
        <begin position="320"/>
        <end position="338"/>
    </location>
</feature>
<evidence type="ECO:0000313" key="9">
    <source>
        <dbReference type="EMBL" id="NNF07801.1"/>
    </source>
</evidence>
<evidence type="ECO:0000313" key="10">
    <source>
        <dbReference type="Proteomes" id="UP000547674"/>
    </source>
</evidence>
<feature type="transmembrane region" description="Helical" evidence="8">
    <location>
        <begin position="12"/>
        <end position="31"/>
    </location>
</feature>
<dbReference type="InterPro" id="IPR050297">
    <property type="entry name" value="LipidA_mod_glycosyltrf_83"/>
</dbReference>
<dbReference type="AlphaFoldDB" id="A0A7Y2E9N7"/>
<feature type="transmembrane region" description="Helical" evidence="8">
    <location>
        <begin position="205"/>
        <end position="224"/>
    </location>
</feature>
<comment type="caution">
    <text evidence="9">The sequence shown here is derived from an EMBL/GenBank/DDBJ whole genome shotgun (WGS) entry which is preliminary data.</text>
</comment>
<reference evidence="9 10" key="1">
    <citation type="submission" date="2020-03" db="EMBL/GenBank/DDBJ databases">
        <title>Metabolic flexibility allows generalist bacteria to become dominant in a frequently disturbed ecosystem.</title>
        <authorList>
            <person name="Chen Y.-J."/>
            <person name="Leung P.M."/>
            <person name="Bay S.K."/>
            <person name="Hugenholtz P."/>
            <person name="Kessler A.J."/>
            <person name="Shelley G."/>
            <person name="Waite D.W."/>
            <person name="Cook P.L."/>
            <person name="Greening C."/>
        </authorList>
    </citation>
    <scope>NUCLEOTIDE SEQUENCE [LARGE SCALE GENOMIC DNA]</scope>
    <source>
        <strain evidence="9">SS_bin_28</strain>
    </source>
</reference>
<keyword evidence="2" id="KW-1003">Cell membrane</keyword>
<dbReference type="EMBL" id="JABDJR010000549">
    <property type="protein sequence ID" value="NNF07801.1"/>
    <property type="molecule type" value="Genomic_DNA"/>
</dbReference>
<evidence type="ECO:0000256" key="6">
    <source>
        <dbReference type="ARBA" id="ARBA00022989"/>
    </source>
</evidence>
<evidence type="ECO:0008006" key="11">
    <source>
        <dbReference type="Google" id="ProtNLM"/>
    </source>
</evidence>
<keyword evidence="5 8" id="KW-0812">Transmembrane</keyword>
<dbReference type="GO" id="GO:0009103">
    <property type="term" value="P:lipopolysaccharide biosynthetic process"/>
    <property type="evidence" value="ECO:0007669"/>
    <property type="project" value="UniProtKB-ARBA"/>
</dbReference>
<dbReference type="Proteomes" id="UP000547674">
    <property type="component" value="Unassembled WGS sequence"/>
</dbReference>
<organism evidence="9 10">
    <name type="scientific">Eiseniibacteriota bacterium</name>
    <dbReference type="NCBI Taxonomy" id="2212470"/>
    <lineage>
        <taxon>Bacteria</taxon>
        <taxon>Candidatus Eiseniibacteriota</taxon>
    </lineage>
</organism>
<keyword evidence="3" id="KW-0328">Glycosyltransferase</keyword>
<feature type="transmembrane region" description="Helical" evidence="8">
    <location>
        <begin position="135"/>
        <end position="153"/>
    </location>
</feature>
<dbReference type="PANTHER" id="PTHR33908">
    <property type="entry name" value="MANNOSYLTRANSFERASE YKCB-RELATED"/>
    <property type="match status" value="1"/>
</dbReference>
<evidence type="ECO:0000256" key="7">
    <source>
        <dbReference type="ARBA" id="ARBA00023136"/>
    </source>
</evidence>
<keyword evidence="6 8" id="KW-1133">Transmembrane helix</keyword>
<dbReference type="GO" id="GO:0005886">
    <property type="term" value="C:plasma membrane"/>
    <property type="evidence" value="ECO:0007669"/>
    <property type="project" value="UniProtKB-SubCell"/>
</dbReference>
<feature type="transmembrane region" description="Helical" evidence="8">
    <location>
        <begin position="182"/>
        <end position="198"/>
    </location>
</feature>
<proteinExistence type="predicted"/>
<feature type="transmembrane region" description="Helical" evidence="8">
    <location>
        <begin position="83"/>
        <end position="102"/>
    </location>
</feature>
<feature type="transmembrane region" description="Helical" evidence="8">
    <location>
        <begin position="350"/>
        <end position="367"/>
    </location>
</feature>
<dbReference type="PANTHER" id="PTHR33908:SF11">
    <property type="entry name" value="MEMBRANE PROTEIN"/>
    <property type="match status" value="1"/>
</dbReference>
<evidence type="ECO:0000256" key="8">
    <source>
        <dbReference type="SAM" id="Phobius"/>
    </source>
</evidence>
<sequence>MSKPSINILSDPLNLLALAFLLIWGTLITFFRPIGGFGVETDFYGDLVFYSRQWMDSGPNVMNGFRGPFYYILLGVLSKVFDAYAIGKVISVLSATAGLVIFGRFVRTLWGPAMALAACLFLAANTTMLEYTYRAGTDLLFWLFVVSVVALLLGREQPSLRRVAFAGLLAAFAYLTRYNGLALLPGGALGLLIAFGFSRKNWMRAGVFVAVWVLTVSPWAIYLWQQAGNPLWNKNFQNIAIEIYTASANLATQGGFMSWVNFTSMGEVIRVDPSKFLLTILANIPNHILRDAKDLVYWPWAIAAALGFMVAFRSWMQRRALAFLVIGVIQFVVLLPVFYNPRFMVPLLPWWAVAAAGLVLLVERFAAKPDAGSNPKKKGAKKKKARRLSAAMVAVLVVFGIPWAVMSARNFHAAISSSKHGGVPKEYLDLADQVKKKRLVLNERTPIAARKPHIGYLLGAPVIPIPVGGQDELRNCGAHYILASGVEAIAYPVFNNLMAPQSAEVIPRNLEFVAFGKHEMDATKTRVASLYRVKDPLPFEPRVQ</sequence>
<evidence type="ECO:0000256" key="3">
    <source>
        <dbReference type="ARBA" id="ARBA00022676"/>
    </source>
</evidence>
<feature type="transmembrane region" description="Helical" evidence="8">
    <location>
        <begin position="109"/>
        <end position="129"/>
    </location>
</feature>
<name>A0A7Y2E9N7_UNCEI</name>
<feature type="transmembrane region" description="Helical" evidence="8">
    <location>
        <begin position="388"/>
        <end position="406"/>
    </location>
</feature>
<evidence type="ECO:0000256" key="5">
    <source>
        <dbReference type="ARBA" id="ARBA00022692"/>
    </source>
</evidence>
<feature type="transmembrane region" description="Helical" evidence="8">
    <location>
        <begin position="295"/>
        <end position="313"/>
    </location>
</feature>
<keyword evidence="4" id="KW-0808">Transferase</keyword>
<feature type="non-terminal residue" evidence="9">
    <location>
        <position position="544"/>
    </location>
</feature>
<protein>
    <recommendedName>
        <fullName evidence="11">Glycosyltransferase RgtA/B/C/D-like domain-containing protein</fullName>
    </recommendedName>
</protein>
<dbReference type="GO" id="GO:0016763">
    <property type="term" value="F:pentosyltransferase activity"/>
    <property type="evidence" value="ECO:0007669"/>
    <property type="project" value="TreeGrafter"/>
</dbReference>
<evidence type="ECO:0000256" key="2">
    <source>
        <dbReference type="ARBA" id="ARBA00022475"/>
    </source>
</evidence>
<keyword evidence="7 8" id="KW-0472">Membrane</keyword>
<gene>
    <name evidence="9" type="ORF">HKN21_13640</name>
</gene>
<evidence type="ECO:0000256" key="4">
    <source>
        <dbReference type="ARBA" id="ARBA00022679"/>
    </source>
</evidence>
<accession>A0A7Y2E9N7</accession>
<comment type="subcellular location">
    <subcellularLocation>
        <location evidence="1">Cell membrane</location>
        <topology evidence="1">Multi-pass membrane protein</topology>
    </subcellularLocation>
</comment>
<feature type="transmembrane region" description="Helical" evidence="8">
    <location>
        <begin position="160"/>
        <end position="176"/>
    </location>
</feature>
<evidence type="ECO:0000256" key="1">
    <source>
        <dbReference type="ARBA" id="ARBA00004651"/>
    </source>
</evidence>